<dbReference type="InterPro" id="IPR002679">
    <property type="entry name" value="Closter_coat"/>
</dbReference>
<name>A0A0G2YL39_9CLOS</name>
<evidence type="ECO:0000256" key="3">
    <source>
        <dbReference type="ARBA" id="ARBA00022844"/>
    </source>
</evidence>
<evidence type="ECO:0000256" key="1">
    <source>
        <dbReference type="ARBA" id="ARBA00004328"/>
    </source>
</evidence>
<accession>A0A0G2YL39</accession>
<sequence length="263" mass="29007">MENLSGNANYDETNTSRVNSDGIGSHMEHDDDDRSVNGPPSDETNNHTTRSVHGRDHTSGNIGDYSKADLNRIMVKVSRPDAMSESDSNLYKEVIVEYLKNNCTGGAEPDKVLVVAFFVALCQYALNSGTSVKAISDRTVDLSFGYDNQKYTVKAGHFLSYAQSRTSGHPNALRRFMRSSLETVKQLQDVGLIYSNGVVAAKHGVVKEFRNSYADFDTGHLDRMSNDDLAALMLAKCHALKKSEGNSRTIYNTVQLADMKHPC</sequence>
<proteinExistence type="predicted"/>
<feature type="region of interest" description="Disordered" evidence="4">
    <location>
        <begin position="1"/>
        <end position="64"/>
    </location>
</feature>
<keyword evidence="2 5" id="KW-0167">Capsid protein</keyword>
<evidence type="ECO:0000256" key="4">
    <source>
        <dbReference type="SAM" id="MobiDB-lite"/>
    </source>
</evidence>
<feature type="compositionally biased region" description="Polar residues" evidence="4">
    <location>
        <begin position="1"/>
        <end position="19"/>
    </location>
</feature>
<evidence type="ECO:0000313" key="5">
    <source>
        <dbReference type="EMBL" id="AKI85139.1"/>
    </source>
</evidence>
<reference evidence="5" key="1">
    <citation type="submission" date="2015-02" db="EMBL/GenBank/DDBJ databases">
        <title>Molecular studies on Tomato infectious chlorosis virus.</title>
        <authorList>
            <person name="Sulley S."/>
            <person name="Manglli A."/>
            <person name="Tiberini A."/>
            <person name="Tomassoli L."/>
        </authorList>
    </citation>
    <scope>NUCLEOTIDE SEQUENCE</scope>
    <source>
        <strain evidence="5">Sar 3/14</strain>
    </source>
</reference>
<evidence type="ECO:0000256" key="2">
    <source>
        <dbReference type="ARBA" id="ARBA00022561"/>
    </source>
</evidence>
<protein>
    <submittedName>
        <fullName evidence="5">Coat protein</fullName>
    </submittedName>
</protein>
<dbReference type="EMBL" id="KP749921">
    <property type="protein sequence ID" value="AKI85139.1"/>
    <property type="molecule type" value="Genomic_RNA"/>
</dbReference>
<feature type="compositionally biased region" description="Polar residues" evidence="4">
    <location>
        <begin position="42"/>
        <end position="51"/>
    </location>
</feature>
<feature type="compositionally biased region" description="Basic and acidic residues" evidence="4">
    <location>
        <begin position="26"/>
        <end position="35"/>
    </location>
</feature>
<organism evidence="5">
    <name type="scientific">Tomato infectious chlorosis virus</name>
    <dbReference type="NCBI Taxonomy" id="52135"/>
    <lineage>
        <taxon>Viruses</taxon>
        <taxon>Riboviria</taxon>
        <taxon>Orthornavirae</taxon>
        <taxon>Kitrinoviricota</taxon>
        <taxon>Alsuviricetes</taxon>
        <taxon>Martellivirales</taxon>
        <taxon>Closteroviridae</taxon>
        <taxon>Crinivirus</taxon>
        <taxon>Crinivirus contagichlorosis</taxon>
    </lineage>
</organism>
<comment type="subcellular location">
    <subcellularLocation>
        <location evidence="1">Virion</location>
    </subcellularLocation>
</comment>
<dbReference type="Pfam" id="PF01785">
    <property type="entry name" value="Closter_coat"/>
    <property type="match status" value="1"/>
</dbReference>
<keyword evidence="3" id="KW-0946">Virion</keyword>
<dbReference type="GO" id="GO:0019028">
    <property type="term" value="C:viral capsid"/>
    <property type="evidence" value="ECO:0007669"/>
    <property type="project" value="UniProtKB-KW"/>
</dbReference>